<dbReference type="PANTHER" id="PTHR42899">
    <property type="entry name" value="SPERMATOGENESIS-ASSOCIATED PROTEIN 20"/>
    <property type="match status" value="1"/>
</dbReference>
<dbReference type="Proteomes" id="UP001562354">
    <property type="component" value="Unassembled WGS sequence"/>
</dbReference>
<evidence type="ECO:0000256" key="1">
    <source>
        <dbReference type="SAM" id="MobiDB-lite"/>
    </source>
</evidence>
<evidence type="ECO:0000259" key="2">
    <source>
        <dbReference type="Pfam" id="PF03190"/>
    </source>
</evidence>
<dbReference type="InterPro" id="IPR012341">
    <property type="entry name" value="6hp_glycosidase-like_sf"/>
</dbReference>
<proteinExistence type="predicted"/>
<reference evidence="3 4" key="1">
    <citation type="submission" date="2024-07" db="EMBL/GenBank/DDBJ databases">
        <title>Draft sequence of the Neodothiora populina.</title>
        <authorList>
            <person name="Drown D.D."/>
            <person name="Schuette U.S."/>
            <person name="Buechlein A.B."/>
            <person name="Rusch D.R."/>
            <person name="Winton L.W."/>
            <person name="Adams G.A."/>
        </authorList>
    </citation>
    <scope>NUCLEOTIDE SEQUENCE [LARGE SCALE GENOMIC DNA]</scope>
    <source>
        <strain evidence="3 4">CPC 39397</strain>
    </source>
</reference>
<feature type="region of interest" description="Disordered" evidence="1">
    <location>
        <begin position="1"/>
        <end position="20"/>
    </location>
</feature>
<keyword evidence="4" id="KW-1185">Reference proteome</keyword>
<dbReference type="InterPro" id="IPR008928">
    <property type="entry name" value="6-hairpin_glycosidase_sf"/>
</dbReference>
<dbReference type="InterPro" id="IPR036249">
    <property type="entry name" value="Thioredoxin-like_sf"/>
</dbReference>
<name>A0ABR3PJS5_9PEZI</name>
<dbReference type="InterPro" id="IPR004879">
    <property type="entry name" value="Ssp411-like_TRX"/>
</dbReference>
<dbReference type="CDD" id="cd02955">
    <property type="entry name" value="SSP411"/>
    <property type="match status" value="1"/>
</dbReference>
<feature type="domain" description="Spermatogenesis-associated protein 20-like TRX" evidence="2">
    <location>
        <begin position="28"/>
        <end position="193"/>
    </location>
</feature>
<dbReference type="PANTHER" id="PTHR42899:SF1">
    <property type="entry name" value="SPERMATOGENESIS-ASSOCIATED PROTEIN 20"/>
    <property type="match status" value="1"/>
</dbReference>
<sequence length="768" mass="84469">MSTSAVNFSSSASHPVGSSGAHLLPLTNRCEESKSPYVRSHASNPTAWQLWTPETLALAKETNRLIFVSIGYSACHWCHVMAHESFADERVARLLNENFIPIKIDREERPDIDKVYMDFLQATSGGGGWPLNVFVTPDLEPIFGGTYWPGPESERAKGAQGAGFEDILKRVASAWKEQEQRCRESAKQITAQLKEFAQEGTLSGPTKSQELGQGDDDALELELLEDAYQHYRARFDKTFGGFGSAPKFPTPSHLAFLLRLGEWDGIVKDVVGEDEVQNARAMAVKTLEHMARGGIKDQIGNGFARYSVTRDWSLPHFEKMLYDNAQLLSLYLDAWLITSNPLFLDTVHDIATYLTSPPIQSSTGGFHASEDADSAPSAYDSEHKEGAFYVWSSSSFHKAIEDDKMAEICARYWNVREDGNVSPRYDVQSELEGQNTLSVTCTIPELAKEFAISESDAVKSVTTGRAQLLAWRERERPRPHLDDKIVVSWNGLAISALARTATALADSDPQASKTYLAAAESATIFISRELYDTSSKTLRRVYREGAGATNGFADDYAFLISGLIDLYEATFNDAYLSWADDLQKTQNALFLDQKRGGYYGTPEHQADILIRSKDAMDNAEPSANGASAGNLFRLAALLEDHSYAALANRTLRAFEVEMGQHPGLFTGLMSGIVCARLGVKPVVIAGPDDGSSNGEVSQALRTLRSMCRPGSTVVRIGGAQAQSDWLRSRNEVLAQVDPQRQMVQVCEGTSCKLIKASEIVEILKGTHV</sequence>
<dbReference type="RefSeq" id="XP_069202659.1">
    <property type="nucleotide sequence ID" value="XM_069344835.1"/>
</dbReference>
<protein>
    <recommendedName>
        <fullName evidence="2">Spermatogenesis-associated protein 20-like TRX domain-containing protein</fullName>
    </recommendedName>
</protein>
<dbReference type="SUPFAM" id="SSF52833">
    <property type="entry name" value="Thioredoxin-like"/>
    <property type="match status" value="1"/>
</dbReference>
<evidence type="ECO:0000313" key="3">
    <source>
        <dbReference type="EMBL" id="KAL1306386.1"/>
    </source>
</evidence>
<comment type="caution">
    <text evidence="3">The sequence shown here is derived from an EMBL/GenBank/DDBJ whole genome shotgun (WGS) entry which is preliminary data.</text>
</comment>
<dbReference type="Gene3D" id="3.40.30.10">
    <property type="entry name" value="Glutaredoxin"/>
    <property type="match status" value="1"/>
</dbReference>
<dbReference type="PIRSF" id="PIRSF006402">
    <property type="entry name" value="UCP006402_thioredoxin"/>
    <property type="match status" value="1"/>
</dbReference>
<dbReference type="EMBL" id="JBFMKM010000004">
    <property type="protein sequence ID" value="KAL1306386.1"/>
    <property type="molecule type" value="Genomic_DNA"/>
</dbReference>
<dbReference type="Pfam" id="PF03190">
    <property type="entry name" value="Thioredox_DsbH"/>
    <property type="match status" value="1"/>
</dbReference>
<organism evidence="3 4">
    <name type="scientific">Neodothiora populina</name>
    <dbReference type="NCBI Taxonomy" id="2781224"/>
    <lineage>
        <taxon>Eukaryota</taxon>
        <taxon>Fungi</taxon>
        <taxon>Dikarya</taxon>
        <taxon>Ascomycota</taxon>
        <taxon>Pezizomycotina</taxon>
        <taxon>Dothideomycetes</taxon>
        <taxon>Dothideomycetidae</taxon>
        <taxon>Dothideales</taxon>
        <taxon>Dothioraceae</taxon>
        <taxon>Neodothiora</taxon>
    </lineage>
</organism>
<accession>A0ABR3PJS5</accession>
<gene>
    <name evidence="3" type="ORF">AAFC00_005094</name>
</gene>
<evidence type="ECO:0000313" key="4">
    <source>
        <dbReference type="Proteomes" id="UP001562354"/>
    </source>
</evidence>
<dbReference type="SUPFAM" id="SSF48208">
    <property type="entry name" value="Six-hairpin glycosidases"/>
    <property type="match status" value="1"/>
</dbReference>
<dbReference type="GeneID" id="95978794"/>
<dbReference type="InterPro" id="IPR024705">
    <property type="entry name" value="Ssp411"/>
</dbReference>
<dbReference type="Gene3D" id="1.50.10.10">
    <property type="match status" value="1"/>
</dbReference>